<feature type="domain" description="Thiolase C-terminal" evidence="7">
    <location>
        <begin position="269"/>
        <end position="406"/>
    </location>
</feature>
<dbReference type="NCBIfam" id="TIGR01930">
    <property type="entry name" value="AcCoA-C-Actrans"/>
    <property type="match status" value="1"/>
</dbReference>
<dbReference type="GO" id="GO:0005829">
    <property type="term" value="C:cytosol"/>
    <property type="evidence" value="ECO:0007669"/>
    <property type="project" value="TreeGrafter"/>
</dbReference>
<evidence type="ECO:0000313" key="8">
    <source>
        <dbReference type="EMBL" id="KPI87383.1"/>
    </source>
</evidence>
<sequence length="411" mass="43919">MKADTLKLATSAVAGLLNKTSLDPQEVNHIVWGNVVLDGSVHNCAREIVCDLNLPETITGNLTSMACASGLSALAQACMLIESGHADVVIAGGSDSISSIEMALPRSVMHGMMMSKKKGIMGFFKEAGYNPAAWFPKGIALAERSTGKTMGWHGDVIGELNNISREEQEIFAVASHEKAARAEKAGYFEDEIVPVSMEKNGKTVQVTKDDLLQRDTEKMKSKLSNLKPVFRRDKGTITAATSSALTDGGSAMLVMSEEKAKKLGFPTDVRVASWHFSGIEPYPQLLLAPVLGWGSALQKAGLSPKDIDLFEIHEAFAAQVLATLKCLKSQEFFDRYAKGTKAVLSEDIDRSKLNVNGSSLAFGHPFAATGGRIVTSLASELRRTGKRRGLVSICAAGGLGGVAILEHTPKK</sequence>
<dbReference type="Pfam" id="PF02803">
    <property type="entry name" value="Thiolase_C"/>
    <property type="match status" value="1"/>
</dbReference>
<dbReference type="PANTHER" id="PTHR42689">
    <property type="entry name" value="ACETYL-COA ACYLTRANSFERASE FADA2 (3-KETOACYL-COA THIOLASE) (BETA-KETOTHIOLASE)-RELATED"/>
    <property type="match status" value="1"/>
</dbReference>
<dbReference type="EMBL" id="LJSK01000090">
    <property type="protein sequence ID" value="KPI87383.1"/>
    <property type="molecule type" value="Genomic_DNA"/>
</dbReference>
<dbReference type="InterPro" id="IPR020617">
    <property type="entry name" value="Thiolase_C"/>
</dbReference>
<dbReference type="PIRSF" id="PIRSF000429">
    <property type="entry name" value="Ac-CoA_Ac_transf"/>
    <property type="match status" value="1"/>
</dbReference>
<dbReference type="VEuPathDB" id="TriTrypDB:Lsey_0090_0010"/>
<dbReference type="InterPro" id="IPR016039">
    <property type="entry name" value="Thiolase-like"/>
</dbReference>
<dbReference type="Proteomes" id="UP000038009">
    <property type="component" value="Unassembled WGS sequence"/>
</dbReference>
<evidence type="ECO:0000256" key="4">
    <source>
        <dbReference type="PIRSR" id="PIRSR000429-1"/>
    </source>
</evidence>
<comment type="similarity">
    <text evidence="1 5">Belongs to the thiolase-like superfamily. Thiolase family.</text>
</comment>
<dbReference type="InterPro" id="IPR050521">
    <property type="entry name" value="3-ketoacyl-CoA_Thiolase"/>
</dbReference>
<keyword evidence="9" id="KW-1185">Reference proteome</keyword>
<organism evidence="8 9">
    <name type="scientific">Leptomonas seymouri</name>
    <dbReference type="NCBI Taxonomy" id="5684"/>
    <lineage>
        <taxon>Eukaryota</taxon>
        <taxon>Discoba</taxon>
        <taxon>Euglenozoa</taxon>
        <taxon>Kinetoplastea</taxon>
        <taxon>Metakinetoplastina</taxon>
        <taxon>Trypanosomatida</taxon>
        <taxon>Trypanosomatidae</taxon>
        <taxon>Leishmaniinae</taxon>
        <taxon>Leptomonas</taxon>
    </lineage>
</organism>
<dbReference type="InterPro" id="IPR020616">
    <property type="entry name" value="Thiolase_N"/>
</dbReference>
<evidence type="ECO:0000259" key="6">
    <source>
        <dbReference type="Pfam" id="PF00108"/>
    </source>
</evidence>
<dbReference type="CDD" id="cd00751">
    <property type="entry name" value="thiolase"/>
    <property type="match status" value="1"/>
</dbReference>
<feature type="active site" description="Proton acceptor" evidence="4">
    <location>
        <position position="394"/>
    </location>
</feature>
<feature type="domain" description="Thiolase N-terminal" evidence="6">
    <location>
        <begin position="5"/>
        <end position="258"/>
    </location>
</feature>
<dbReference type="OrthoDB" id="241374at2759"/>
<evidence type="ECO:0000256" key="1">
    <source>
        <dbReference type="ARBA" id="ARBA00010982"/>
    </source>
</evidence>
<gene>
    <name evidence="8" type="ORF">ABL78_3517</name>
</gene>
<dbReference type="PANTHER" id="PTHR42689:SF1">
    <property type="entry name" value="ACETYL-COA ACYLTRANSFERASE FADA2 (3-KETOACYL-COA THIOLASE) (BETA-KETOTHIOLASE)-RELATED"/>
    <property type="match status" value="1"/>
</dbReference>
<name>A0A0N1PEM5_LEPSE</name>
<dbReference type="InterPro" id="IPR002155">
    <property type="entry name" value="Thiolase"/>
</dbReference>
<evidence type="ECO:0000256" key="3">
    <source>
        <dbReference type="ARBA" id="ARBA00023315"/>
    </source>
</evidence>
<accession>A0A0N1PEM5</accession>
<dbReference type="OMA" id="MTAFPEP"/>
<keyword evidence="2 5" id="KW-0808">Transferase</keyword>
<keyword evidence="3 5" id="KW-0012">Acyltransferase</keyword>
<feature type="active site" description="Proton acceptor" evidence="4">
    <location>
        <position position="364"/>
    </location>
</feature>
<dbReference type="GO" id="GO:0016747">
    <property type="term" value="F:acyltransferase activity, transferring groups other than amino-acyl groups"/>
    <property type="evidence" value="ECO:0007669"/>
    <property type="project" value="InterPro"/>
</dbReference>
<dbReference type="SUPFAM" id="SSF53901">
    <property type="entry name" value="Thiolase-like"/>
    <property type="match status" value="2"/>
</dbReference>
<dbReference type="AlphaFoldDB" id="A0A0N1PEM5"/>
<evidence type="ECO:0000256" key="2">
    <source>
        <dbReference type="ARBA" id="ARBA00022679"/>
    </source>
</evidence>
<feature type="active site" description="Acyl-thioester intermediate" evidence="4">
    <location>
        <position position="67"/>
    </location>
</feature>
<evidence type="ECO:0000256" key="5">
    <source>
        <dbReference type="RuleBase" id="RU003557"/>
    </source>
</evidence>
<protein>
    <submittedName>
        <fullName evidence="8">Putative 3-ketoacyl-CoA thiolase-like protein</fullName>
    </submittedName>
</protein>
<evidence type="ECO:0000259" key="7">
    <source>
        <dbReference type="Pfam" id="PF02803"/>
    </source>
</evidence>
<proteinExistence type="inferred from homology"/>
<evidence type="ECO:0000313" key="9">
    <source>
        <dbReference type="Proteomes" id="UP000038009"/>
    </source>
</evidence>
<dbReference type="Pfam" id="PF00108">
    <property type="entry name" value="Thiolase_N"/>
    <property type="match status" value="1"/>
</dbReference>
<comment type="caution">
    <text evidence="8">The sequence shown here is derived from an EMBL/GenBank/DDBJ whole genome shotgun (WGS) entry which is preliminary data.</text>
</comment>
<dbReference type="Gene3D" id="3.40.47.10">
    <property type="match status" value="1"/>
</dbReference>
<reference evidence="8 9" key="1">
    <citation type="journal article" date="2015" name="PLoS Pathog.">
        <title>Leptomonas seymouri: Adaptations to the Dixenous Life Cycle Analyzed by Genome Sequencing, Transcriptome Profiling and Co-infection with Leishmania donovani.</title>
        <authorList>
            <person name="Kraeva N."/>
            <person name="Butenko A."/>
            <person name="Hlavacova J."/>
            <person name="Kostygov A."/>
            <person name="Myskova J."/>
            <person name="Grybchuk D."/>
            <person name="Lestinova T."/>
            <person name="Votypka J."/>
            <person name="Volf P."/>
            <person name="Opperdoes F."/>
            <person name="Flegontov P."/>
            <person name="Lukes J."/>
            <person name="Yurchenko V."/>
        </authorList>
    </citation>
    <scope>NUCLEOTIDE SEQUENCE [LARGE SCALE GENOMIC DNA]</scope>
    <source>
        <strain evidence="8 9">ATCC 30220</strain>
    </source>
</reference>